<dbReference type="Gene3D" id="1.20.1270.60">
    <property type="entry name" value="Arfaptin homology (AH) domain/BAR domain"/>
    <property type="match status" value="1"/>
</dbReference>
<keyword evidence="7" id="KW-0472">Membrane</keyword>
<dbReference type="InterPro" id="IPR036168">
    <property type="entry name" value="AP2_Mu_C_sf"/>
</dbReference>
<evidence type="ECO:0000256" key="10">
    <source>
        <dbReference type="SAM" id="Coils"/>
    </source>
</evidence>
<dbReference type="InterPro" id="IPR028565">
    <property type="entry name" value="MHD"/>
</dbReference>
<dbReference type="CDD" id="cd07673">
    <property type="entry name" value="F-BAR_FCHO2"/>
    <property type="match status" value="1"/>
</dbReference>
<feature type="region of interest" description="Disordered" evidence="11">
    <location>
        <begin position="461"/>
        <end position="556"/>
    </location>
</feature>
<evidence type="ECO:0000256" key="1">
    <source>
        <dbReference type="ARBA" id="ARBA00004283"/>
    </source>
</evidence>
<comment type="similarity">
    <text evidence="2">Belongs to the FCHO family.</text>
</comment>
<dbReference type="Pfam" id="PF10291">
    <property type="entry name" value="muHD"/>
    <property type="match status" value="1"/>
</dbReference>
<keyword evidence="6 9" id="KW-0175">Coiled coil</keyword>
<dbReference type="Proteomes" id="UP000515129">
    <property type="component" value="Chromosome 30"/>
</dbReference>
<dbReference type="InterPro" id="IPR054713">
    <property type="entry name" value="GMIP/FCHO2-like_FCH"/>
</dbReference>
<evidence type="ECO:0000256" key="6">
    <source>
        <dbReference type="ARBA" id="ARBA00023054"/>
    </source>
</evidence>
<feature type="compositionally biased region" description="Low complexity" evidence="11">
    <location>
        <begin position="462"/>
        <end position="478"/>
    </location>
</feature>
<dbReference type="InterPro" id="IPR027267">
    <property type="entry name" value="AH/BAR_dom_sf"/>
</dbReference>
<dbReference type="InterPro" id="IPR031160">
    <property type="entry name" value="F_BAR_dom"/>
</dbReference>
<dbReference type="PANTHER" id="PTHR23065">
    <property type="entry name" value="PROLINE-SERINE-THREONINE PHOSPHATASE INTERACTING PROTEIN 1"/>
    <property type="match status" value="1"/>
</dbReference>
<dbReference type="InterPro" id="IPR001060">
    <property type="entry name" value="FCH_dom"/>
</dbReference>
<evidence type="ECO:0000256" key="9">
    <source>
        <dbReference type="PROSITE-ProRule" id="PRU01077"/>
    </source>
</evidence>
<dbReference type="GO" id="GO:0005905">
    <property type="term" value="C:clathrin-coated pit"/>
    <property type="evidence" value="ECO:0007669"/>
    <property type="project" value="UniProtKB-SubCell"/>
</dbReference>
<evidence type="ECO:0000259" key="13">
    <source>
        <dbReference type="PROSITE" id="PS51741"/>
    </source>
</evidence>
<dbReference type="GO" id="GO:0048268">
    <property type="term" value="P:clathrin coat assembly"/>
    <property type="evidence" value="ECO:0007669"/>
    <property type="project" value="TreeGrafter"/>
</dbReference>
<evidence type="ECO:0000256" key="7">
    <source>
        <dbReference type="ARBA" id="ARBA00023136"/>
    </source>
</evidence>
<feature type="coiled-coil region" evidence="10">
    <location>
        <begin position="87"/>
        <end position="118"/>
    </location>
</feature>
<feature type="coiled-coil region" evidence="10">
    <location>
        <begin position="170"/>
        <end position="208"/>
    </location>
</feature>
<keyword evidence="8" id="KW-0168">Coated pit</keyword>
<evidence type="ECO:0000259" key="12">
    <source>
        <dbReference type="PROSITE" id="PS51072"/>
    </source>
</evidence>
<dbReference type="GO" id="GO:0060028">
    <property type="term" value="P:convergent extension involved in axis elongation"/>
    <property type="evidence" value="ECO:0007669"/>
    <property type="project" value="UniProtKB-ARBA"/>
</dbReference>
<dbReference type="GO" id="GO:0098793">
    <property type="term" value="C:presynapse"/>
    <property type="evidence" value="ECO:0007669"/>
    <property type="project" value="GOC"/>
</dbReference>
<evidence type="ECO:0000313" key="15">
    <source>
        <dbReference type="RefSeq" id="XP_026067740.1"/>
    </source>
</evidence>
<accession>A0A6P6K7B2</accession>
<evidence type="ECO:0000256" key="4">
    <source>
        <dbReference type="ARBA" id="ARBA00022553"/>
    </source>
</evidence>
<dbReference type="FunFam" id="1.20.1270.60:FF:000016">
    <property type="entry name" value="FCH domain only protein 2"/>
    <property type="match status" value="1"/>
</dbReference>
<evidence type="ECO:0000256" key="5">
    <source>
        <dbReference type="ARBA" id="ARBA00022583"/>
    </source>
</evidence>
<evidence type="ECO:0000256" key="3">
    <source>
        <dbReference type="ARBA" id="ARBA00018998"/>
    </source>
</evidence>
<feature type="domain" description="MHD" evidence="12">
    <location>
        <begin position="593"/>
        <end position="861"/>
    </location>
</feature>
<evidence type="ECO:0000256" key="11">
    <source>
        <dbReference type="SAM" id="MobiDB-lite"/>
    </source>
</evidence>
<name>A0A6P6K7B2_CARAU</name>
<protein>
    <recommendedName>
        <fullName evidence="3">F-BAR domain only protein 2</fullName>
    </recommendedName>
</protein>
<dbReference type="CTD" id="115548"/>
<dbReference type="SUPFAM" id="SSF49447">
    <property type="entry name" value="Second domain of Mu2 adaptin subunit (ap50) of ap2 adaptor"/>
    <property type="match status" value="1"/>
</dbReference>
<keyword evidence="14" id="KW-1185">Reference proteome</keyword>
<dbReference type="GO" id="GO:0030136">
    <property type="term" value="C:clathrin-coated vesicle"/>
    <property type="evidence" value="ECO:0007669"/>
    <property type="project" value="TreeGrafter"/>
</dbReference>
<proteinExistence type="inferred from homology"/>
<feature type="domain" description="F-BAR" evidence="13">
    <location>
        <begin position="4"/>
        <end position="250"/>
    </location>
</feature>
<gene>
    <name evidence="15" type="primary">fcho2</name>
</gene>
<evidence type="ECO:0000313" key="14">
    <source>
        <dbReference type="Proteomes" id="UP000515129"/>
    </source>
</evidence>
<dbReference type="Pfam" id="PF22699">
    <property type="entry name" value="GMIP-like_FCH"/>
    <property type="match status" value="1"/>
</dbReference>
<dbReference type="SMART" id="SM00055">
    <property type="entry name" value="FCH"/>
    <property type="match status" value="1"/>
</dbReference>
<keyword evidence="4" id="KW-0597">Phosphoprotein</keyword>
<dbReference type="InterPro" id="IPR030122">
    <property type="entry name" value="FCHo2_F-BAR"/>
</dbReference>
<sequence length="861" mass="95146">MITPYFLENFWGDKNNGFDVLYHNMKHGQISSKELSDFIRERATIEEAYSRSMTKLAKTASNCSQLGTFAPVWDVFKQSTEKLAACHMELVRKLQELIKEVQKYVEEQAKNHKKTKEEVASTLEAVQNIQSVSQALQKSKENYVNKTLEQERMRKEGATQRDLDKAGLKVKKATETYKSYVEKYANAKTEFEQRMTETAQKFQGIEEEHVLRMQEIIHSYCQSVEETHIQIGEVQEEFVKNMENTSVESLIQKLAESKGTGKERPGPIEFEECNVSIATEGAKPRKRKTFAIPGRRRDKDTDSTESAEVEAVNASNGAPPGFYGAIDLHNANVPQLDEEGFCIRPEVNENDAKENSFYSSSDSEDEDEPRKFHVQIKPVQTNNGTHQHKASIDELKASIGNITLSPTPAVHVKKNQSRMTRQQTFPAMKPKSGDELVRPKIPQTSFNDRLANNDLLSLDPFVPTSTSSSSSVPHSSVPPNRPTTPLGAATIVPPPRPLSRPKLPAGKLTGINEAGRPFSPPKMTNSSPPPAAPLARAESSSSLSSNTSLSASNTPTVEDDLFVGKLPTFEKRCETPAGTSRGPSPVTLASQDALPIAVAFTESVNAYFKGADPSKCIVKITGDMTLSFPSGIIKIFTSTPSPAVLSFKLSNTSRLEQIMPNQQLLHSDSSQSETNTKDFWLNMPALTAYLRKISEQNPTASYYNVDILKYQVCSNGIQSSPLNLVVYWKCTPSTTDLRVDYRYNPESMQSPAALTNVQVLVPVNGGVTNMQSLPNAIWNAEQSKSLWKLSDISEKSENEGSGSLRAKFELSDGPSIPATLAVQFFSEGSTLSGVDMELVGSGYRLSLNKKRFATGRYMADC</sequence>
<dbReference type="PROSITE" id="PS51072">
    <property type="entry name" value="MHD"/>
    <property type="match status" value="1"/>
</dbReference>
<dbReference type="PANTHER" id="PTHR23065:SF8">
    <property type="entry name" value="F-BAR DOMAIN ONLY PROTEIN 2"/>
    <property type="match status" value="1"/>
</dbReference>
<feature type="region of interest" description="Disordered" evidence="11">
    <location>
        <begin position="281"/>
        <end position="319"/>
    </location>
</feature>
<comment type="subcellular location">
    <subcellularLocation>
        <location evidence="1">Membrane</location>
        <location evidence="1">Clathrin-coated pit</location>
        <topology evidence="1">Peripheral membrane protein</topology>
        <orientation evidence="1">Cytoplasmic side</orientation>
    </subcellularLocation>
</comment>
<evidence type="ECO:0000256" key="2">
    <source>
        <dbReference type="ARBA" id="ARBA00011064"/>
    </source>
</evidence>
<keyword evidence="5" id="KW-0254">Endocytosis</keyword>
<dbReference type="GO" id="GO:0048488">
    <property type="term" value="P:synaptic vesicle endocytosis"/>
    <property type="evidence" value="ECO:0007669"/>
    <property type="project" value="TreeGrafter"/>
</dbReference>
<dbReference type="FunFam" id="2.60.40.1170:FF:000005">
    <property type="entry name" value="SH3-containing GRB2-like protein 3-interacting protein 1 isoform X3"/>
    <property type="match status" value="1"/>
</dbReference>
<dbReference type="GO" id="GO:0072583">
    <property type="term" value="P:clathrin-dependent endocytosis"/>
    <property type="evidence" value="ECO:0007669"/>
    <property type="project" value="TreeGrafter"/>
</dbReference>
<feature type="compositionally biased region" description="Low complexity" evidence="11">
    <location>
        <begin position="533"/>
        <end position="555"/>
    </location>
</feature>
<reference evidence="15" key="1">
    <citation type="submission" date="2025-08" db="UniProtKB">
        <authorList>
            <consortium name="RefSeq"/>
        </authorList>
    </citation>
    <scope>IDENTIFICATION</scope>
    <source>
        <strain evidence="15">Wakin</strain>
        <tissue evidence="15">Muscle</tissue>
    </source>
</reference>
<dbReference type="AlphaFoldDB" id="A0A6P6K7B2"/>
<evidence type="ECO:0000256" key="8">
    <source>
        <dbReference type="ARBA" id="ARBA00023176"/>
    </source>
</evidence>
<dbReference type="RefSeq" id="XP_026067740.1">
    <property type="nucleotide sequence ID" value="XM_026211955.1"/>
</dbReference>
<organism evidence="14 15">
    <name type="scientific">Carassius auratus</name>
    <name type="common">Goldfish</name>
    <dbReference type="NCBI Taxonomy" id="7957"/>
    <lineage>
        <taxon>Eukaryota</taxon>
        <taxon>Metazoa</taxon>
        <taxon>Chordata</taxon>
        <taxon>Craniata</taxon>
        <taxon>Vertebrata</taxon>
        <taxon>Euteleostomi</taxon>
        <taxon>Actinopterygii</taxon>
        <taxon>Neopterygii</taxon>
        <taxon>Teleostei</taxon>
        <taxon>Ostariophysi</taxon>
        <taxon>Cypriniformes</taxon>
        <taxon>Cyprinidae</taxon>
        <taxon>Cyprininae</taxon>
        <taxon>Carassius</taxon>
    </lineage>
</organism>
<dbReference type="InterPro" id="IPR018808">
    <property type="entry name" value="Muniscin_C"/>
</dbReference>
<dbReference type="PROSITE" id="PS51741">
    <property type="entry name" value="F_BAR"/>
    <property type="match status" value="1"/>
</dbReference>
<dbReference type="SUPFAM" id="SSF103657">
    <property type="entry name" value="BAR/IMD domain-like"/>
    <property type="match status" value="1"/>
</dbReference>
<dbReference type="GO" id="GO:0005886">
    <property type="term" value="C:plasma membrane"/>
    <property type="evidence" value="ECO:0007669"/>
    <property type="project" value="TreeGrafter"/>
</dbReference>